<reference evidence="6" key="1">
    <citation type="submission" date="2025-08" db="UniProtKB">
        <authorList>
            <consortium name="RefSeq"/>
        </authorList>
    </citation>
    <scope>IDENTIFICATION</scope>
</reference>
<accession>A0A6P7LFV4</accession>
<dbReference type="Proteomes" id="UP000515150">
    <property type="component" value="Chromosome 21"/>
</dbReference>
<feature type="domain" description="Fibronectin type-III" evidence="3">
    <location>
        <begin position="5"/>
        <end position="99"/>
    </location>
</feature>
<dbReference type="InterPro" id="IPR050650">
    <property type="entry name" value="Type-II_Cytokine-TF_Rcpt"/>
</dbReference>
<gene>
    <name evidence="6" type="primary">LOC114847484</name>
</gene>
<dbReference type="GO" id="GO:0005886">
    <property type="term" value="C:plasma membrane"/>
    <property type="evidence" value="ECO:0007669"/>
    <property type="project" value="TreeGrafter"/>
</dbReference>
<dbReference type="CDD" id="cd00063">
    <property type="entry name" value="FN3"/>
    <property type="match status" value="1"/>
</dbReference>
<keyword evidence="5" id="KW-1185">Reference proteome</keyword>
<evidence type="ECO:0000313" key="6">
    <source>
        <dbReference type="RefSeq" id="XP_028993130.1"/>
    </source>
</evidence>
<dbReference type="Gene3D" id="2.60.40.10">
    <property type="entry name" value="Immunoglobulins"/>
    <property type="match status" value="2"/>
</dbReference>
<dbReference type="SUPFAM" id="SSF49265">
    <property type="entry name" value="Fibronectin type III"/>
    <property type="match status" value="2"/>
</dbReference>
<protein>
    <submittedName>
        <fullName evidence="6">Uncharacterized protein LOC114847484</fullName>
    </submittedName>
</protein>
<evidence type="ECO:0000259" key="3">
    <source>
        <dbReference type="Pfam" id="PF01108"/>
    </source>
</evidence>
<dbReference type="OrthoDB" id="9932619at2759"/>
<keyword evidence="1" id="KW-1133">Transmembrane helix</keyword>
<dbReference type="Pfam" id="PF01108">
    <property type="entry name" value="Tissue_fac"/>
    <property type="match status" value="1"/>
</dbReference>
<dbReference type="PANTHER" id="PTHR20859:SF91">
    <property type="match status" value="1"/>
</dbReference>
<dbReference type="GO" id="GO:0004896">
    <property type="term" value="F:cytokine receptor activity"/>
    <property type="evidence" value="ECO:0007669"/>
    <property type="project" value="TreeGrafter"/>
</dbReference>
<dbReference type="InterPro" id="IPR015373">
    <property type="entry name" value="Interferon/interleukin_rcp_dom"/>
</dbReference>
<dbReference type="InterPro" id="IPR003961">
    <property type="entry name" value="FN3_dom"/>
</dbReference>
<keyword evidence="1" id="KW-0472">Membrane</keyword>
<feature type="domain" description="Interferon/interleukin receptor" evidence="4">
    <location>
        <begin position="124"/>
        <end position="202"/>
    </location>
</feature>
<keyword evidence="2" id="KW-0732">Signal</keyword>
<dbReference type="InterPro" id="IPR036116">
    <property type="entry name" value="FN3_sf"/>
</dbReference>
<name>A0A6P7LFV4_BETSP</name>
<dbReference type="InterPro" id="IPR013783">
    <property type="entry name" value="Ig-like_fold"/>
</dbReference>
<keyword evidence="1" id="KW-0812">Transmembrane</keyword>
<proteinExistence type="predicted"/>
<dbReference type="Pfam" id="PF09294">
    <property type="entry name" value="Interfer-bind"/>
    <property type="match status" value="1"/>
</dbReference>
<evidence type="ECO:0000256" key="1">
    <source>
        <dbReference type="SAM" id="Phobius"/>
    </source>
</evidence>
<dbReference type="InParanoid" id="A0A6P7LFV4"/>
<dbReference type="GeneID" id="114847484"/>
<evidence type="ECO:0000259" key="4">
    <source>
        <dbReference type="Pfam" id="PF09294"/>
    </source>
</evidence>
<dbReference type="KEGG" id="bspl:114847484"/>
<feature type="chain" id="PRO_5027880503" evidence="2">
    <location>
        <begin position="17"/>
        <end position="278"/>
    </location>
</feature>
<sequence>MLLVFLSIQLFVRVLSEATLAPPYHIRVKSGVITWSPAAEDTDVHYTVQYRRFGSTEWENVSHCFNTSFISCNVTFTKEDSESGCVGLRVQAERRGLTSRPVEACSRLGDTCSPEVNLTSRPGSLTAYLRINSSMVHEYGGHIQNRVYYGKEGETLEKNYKDGASSVSIYGLEEGSLYCVKVQYLLDGEVLGTDSCIQCERIPQSAKGSHLTLTLVLVGVLAGALVILTIVYVLIFHLKTIKLYLQPPYTIPEHFLYRPTIIHLLSSPTEDMEDVRVD</sequence>
<dbReference type="PANTHER" id="PTHR20859">
    <property type="entry name" value="INTERFERON/INTERLEUKIN RECEPTOR"/>
    <property type="match status" value="1"/>
</dbReference>
<organism evidence="5 6">
    <name type="scientific">Betta splendens</name>
    <name type="common">Siamese fighting fish</name>
    <dbReference type="NCBI Taxonomy" id="158456"/>
    <lineage>
        <taxon>Eukaryota</taxon>
        <taxon>Metazoa</taxon>
        <taxon>Chordata</taxon>
        <taxon>Craniata</taxon>
        <taxon>Vertebrata</taxon>
        <taxon>Euteleostomi</taxon>
        <taxon>Actinopterygii</taxon>
        <taxon>Neopterygii</taxon>
        <taxon>Teleostei</taxon>
        <taxon>Neoteleostei</taxon>
        <taxon>Acanthomorphata</taxon>
        <taxon>Anabantaria</taxon>
        <taxon>Anabantiformes</taxon>
        <taxon>Anabantoidei</taxon>
        <taxon>Osphronemidae</taxon>
        <taxon>Betta</taxon>
    </lineage>
</organism>
<feature type="transmembrane region" description="Helical" evidence="1">
    <location>
        <begin position="211"/>
        <end position="235"/>
    </location>
</feature>
<dbReference type="RefSeq" id="XP_028993130.1">
    <property type="nucleotide sequence ID" value="XM_029137297.3"/>
</dbReference>
<evidence type="ECO:0000313" key="5">
    <source>
        <dbReference type="Proteomes" id="UP000515150"/>
    </source>
</evidence>
<evidence type="ECO:0000256" key="2">
    <source>
        <dbReference type="SAM" id="SignalP"/>
    </source>
</evidence>
<feature type="signal peptide" evidence="2">
    <location>
        <begin position="1"/>
        <end position="16"/>
    </location>
</feature>
<dbReference type="AlphaFoldDB" id="A0A6P7LFV4"/>